<dbReference type="GO" id="GO:0016747">
    <property type="term" value="F:acyltransferase activity, transferring groups other than amino-acyl groups"/>
    <property type="evidence" value="ECO:0007669"/>
    <property type="project" value="InterPro"/>
</dbReference>
<dbReference type="RefSeq" id="WP_270452277.1">
    <property type="nucleotide sequence ID" value="NZ_JADPIE010000001.1"/>
</dbReference>
<feature type="domain" description="N-acetyltransferase" evidence="1">
    <location>
        <begin position="118"/>
        <end position="244"/>
    </location>
</feature>
<name>A0A931APG6_9FIRM</name>
<keyword evidence="3" id="KW-1185">Reference proteome</keyword>
<dbReference type="PANTHER" id="PTHR20958:SF6">
    <property type="entry name" value="GLYCINE N-ACYLTRANSFERASE-LIKE PROTEIN"/>
    <property type="match status" value="1"/>
</dbReference>
<dbReference type="Gene3D" id="3.40.630.30">
    <property type="match status" value="1"/>
</dbReference>
<comment type="caution">
    <text evidence="2">The sequence shown here is derived from an EMBL/GenBank/DDBJ whole genome shotgun (WGS) entry which is preliminary data.</text>
</comment>
<dbReference type="EMBL" id="JADPIE010000001">
    <property type="protein sequence ID" value="MBF8435634.1"/>
    <property type="molecule type" value="Genomic_DNA"/>
</dbReference>
<dbReference type="SUPFAM" id="SSF55729">
    <property type="entry name" value="Acyl-CoA N-acyltransferases (Nat)"/>
    <property type="match status" value="1"/>
</dbReference>
<organism evidence="2 3">
    <name type="scientific">Halonatronomonas betaini</name>
    <dbReference type="NCBI Taxonomy" id="2778430"/>
    <lineage>
        <taxon>Bacteria</taxon>
        <taxon>Bacillati</taxon>
        <taxon>Bacillota</taxon>
        <taxon>Clostridia</taxon>
        <taxon>Halanaerobiales</taxon>
        <taxon>Halarsenatibacteraceae</taxon>
        <taxon>Halonatronomonas</taxon>
    </lineage>
</organism>
<sequence>MHKVKQPEILDSLIADDKIAHLNTSGIIRLKDDYDLFVDDLKDPDGYIITKDDWYIVYYKEEAREDVLEMAVEKPRKFSGVHKRFFDDIREKRKIDFHEICYLYYLEADDFNYKEPEYEIESLTVEDAKVVDEHYTYQSEDDTSFEYIKKTIQERPTAVIRDDEGNPISWSVVRDDGSMGIAYTLEEYRRQGYAAAVNMELLKRTIDFGLMPYVHIVTDNRASISLAERLGFKRNGKVVWFATK</sequence>
<protein>
    <submittedName>
        <fullName evidence="2">GNAT family N-acetyltransferase</fullName>
    </submittedName>
</protein>
<dbReference type="InterPro" id="IPR016181">
    <property type="entry name" value="Acyl_CoA_acyltransferase"/>
</dbReference>
<dbReference type="Pfam" id="PF08445">
    <property type="entry name" value="FR47"/>
    <property type="match status" value="1"/>
</dbReference>
<dbReference type="PROSITE" id="PS51186">
    <property type="entry name" value="GNAT"/>
    <property type="match status" value="1"/>
</dbReference>
<evidence type="ECO:0000313" key="2">
    <source>
        <dbReference type="EMBL" id="MBF8435634.1"/>
    </source>
</evidence>
<dbReference type="Proteomes" id="UP000621436">
    <property type="component" value="Unassembled WGS sequence"/>
</dbReference>
<dbReference type="PANTHER" id="PTHR20958">
    <property type="entry name" value="GLYCINE N-ACYLTRANSFERASE-LIKE PROTEIN"/>
    <property type="match status" value="1"/>
</dbReference>
<evidence type="ECO:0000313" key="3">
    <source>
        <dbReference type="Proteomes" id="UP000621436"/>
    </source>
</evidence>
<dbReference type="InterPro" id="IPR013653">
    <property type="entry name" value="GCN5-like_dom"/>
</dbReference>
<dbReference type="InterPro" id="IPR000182">
    <property type="entry name" value="GNAT_dom"/>
</dbReference>
<gene>
    <name evidence="2" type="ORF">I0Q91_00950</name>
</gene>
<evidence type="ECO:0000259" key="1">
    <source>
        <dbReference type="PROSITE" id="PS51186"/>
    </source>
</evidence>
<dbReference type="InterPro" id="IPR053225">
    <property type="entry name" value="Acyl-CoA_N-acyltransferase"/>
</dbReference>
<proteinExistence type="predicted"/>
<dbReference type="AlphaFoldDB" id="A0A931APG6"/>
<reference evidence="2" key="1">
    <citation type="submission" date="2020-11" db="EMBL/GenBank/DDBJ databases">
        <title>Halonatronomonas betainensis gen. nov., sp. nov. a novel haloalkaliphilic representative of the family Halanaerobiacae capable of betaine degradation.</title>
        <authorList>
            <person name="Boltyanskaya Y."/>
            <person name="Kevbrin V."/>
            <person name="Detkova E."/>
            <person name="Grouzdev D.S."/>
            <person name="Koziaeva V."/>
            <person name="Zhilina T."/>
        </authorList>
    </citation>
    <scope>NUCLEOTIDE SEQUENCE</scope>
    <source>
        <strain evidence="2">Z-7014</strain>
    </source>
</reference>
<accession>A0A931APG6</accession>